<accession>A0AAW7HXJ4</accession>
<organism evidence="2 3">
    <name type="scientific">Aeromonas bestiarum</name>
    <dbReference type="NCBI Taxonomy" id="105751"/>
    <lineage>
        <taxon>Bacteria</taxon>
        <taxon>Pseudomonadati</taxon>
        <taxon>Pseudomonadota</taxon>
        <taxon>Gammaproteobacteria</taxon>
        <taxon>Aeromonadales</taxon>
        <taxon>Aeromonadaceae</taxon>
        <taxon>Aeromonas</taxon>
    </lineage>
</organism>
<name>A0AAW7HXJ4_9GAMM</name>
<dbReference type="Pfam" id="PF04392">
    <property type="entry name" value="ABC_sub_bind"/>
    <property type="match status" value="1"/>
</dbReference>
<dbReference type="EMBL" id="JAOPLV010000003">
    <property type="protein sequence ID" value="MDM5139784.1"/>
    <property type="molecule type" value="Genomic_DNA"/>
</dbReference>
<evidence type="ECO:0000313" key="2">
    <source>
        <dbReference type="EMBL" id="MDM5139784.1"/>
    </source>
</evidence>
<keyword evidence="1" id="KW-0732">Signal</keyword>
<dbReference type="RefSeq" id="WP_274453298.1">
    <property type="nucleotide sequence ID" value="NZ_CP064746.1"/>
</dbReference>
<feature type="signal peptide" evidence="1">
    <location>
        <begin position="1"/>
        <end position="19"/>
    </location>
</feature>
<gene>
    <name evidence="2" type="ORF">OB959_08230</name>
</gene>
<proteinExistence type="predicted"/>
<dbReference type="PANTHER" id="PTHR35271:SF1">
    <property type="entry name" value="ABC TRANSPORTER, SUBSTRATE-BINDING LIPOPROTEIN"/>
    <property type="match status" value="1"/>
</dbReference>
<dbReference type="Proteomes" id="UP001168216">
    <property type="component" value="Unassembled WGS sequence"/>
</dbReference>
<dbReference type="Gene3D" id="3.40.50.2300">
    <property type="match status" value="2"/>
</dbReference>
<dbReference type="InterPro" id="IPR007487">
    <property type="entry name" value="ABC_transpt-TYRBP-like"/>
</dbReference>
<protein>
    <recommendedName>
        <fullName evidence="4">ABC transporter substrate-binding protein</fullName>
    </recommendedName>
</protein>
<sequence>MPLRLLICCCLLLALPVQALTIAMVLWRGETDAERGFRAELIRLGHQPTFVTFNANQDRAAFATQLRQQLLPSLADYDYIYCFGTTATTMVRSLIGDRKPLIFNIVSDPVGAGILSEDKADNRMVAGTSNLVPMALQLANARQHLPTDKGLLLPFNPREQNTLLTGELLLREAKRYQWDLTTWRIAPDKRRLAGELKRLQQDARQRIVFLAADSYLLSIAPELLAALNEAGIPTICSAELFVEHGCTVGTISSYETLGRMTANIIHRNLQGTPLQDIPLQTDPAPRLVLGKQLTSADNQGPQGR</sequence>
<comment type="caution">
    <text evidence="2">The sequence shown here is derived from an EMBL/GenBank/DDBJ whole genome shotgun (WGS) entry which is preliminary data.</text>
</comment>
<feature type="chain" id="PRO_5043622429" description="ABC transporter substrate-binding protein" evidence="1">
    <location>
        <begin position="20"/>
        <end position="304"/>
    </location>
</feature>
<evidence type="ECO:0000313" key="3">
    <source>
        <dbReference type="Proteomes" id="UP001168216"/>
    </source>
</evidence>
<reference evidence="2" key="1">
    <citation type="submission" date="2023-08" db="EMBL/GenBank/DDBJ databases">
        <title>WGS of Aeromonas isolates.</title>
        <authorList>
            <person name="Lee H."/>
        </authorList>
    </citation>
    <scope>NUCLEOTIDE SEQUENCE</scope>
    <source>
        <strain evidence="2">SL22</strain>
    </source>
</reference>
<evidence type="ECO:0000256" key="1">
    <source>
        <dbReference type="SAM" id="SignalP"/>
    </source>
</evidence>
<dbReference type="PANTHER" id="PTHR35271">
    <property type="entry name" value="ABC TRANSPORTER, SUBSTRATE-BINDING LIPOPROTEIN-RELATED"/>
    <property type="match status" value="1"/>
</dbReference>
<dbReference type="GeneID" id="92721654"/>
<dbReference type="AlphaFoldDB" id="A0AAW7HXJ4"/>
<evidence type="ECO:0008006" key="4">
    <source>
        <dbReference type="Google" id="ProtNLM"/>
    </source>
</evidence>